<proteinExistence type="predicted"/>
<organism evidence="1 2">
    <name type="scientific">Candidatus Woesebacteria bacterium RIFCSPHIGHO2_01_FULL_40_22</name>
    <dbReference type="NCBI Taxonomy" id="1802499"/>
    <lineage>
        <taxon>Bacteria</taxon>
        <taxon>Candidatus Woeseibacteriota</taxon>
    </lineage>
</organism>
<name>A0A1F7YGV6_9BACT</name>
<sequence length="85" mass="9526">MGKETEYKIYDIQPELETKATKRSIKGWIKALKALPYGKQYPLPTSATVINENLVTVNGERAIVVNVSDTKMVPGKKVIIYKQGM</sequence>
<protein>
    <submittedName>
        <fullName evidence="1">Uncharacterized protein</fullName>
    </submittedName>
</protein>
<comment type="caution">
    <text evidence="1">The sequence shown here is derived from an EMBL/GenBank/DDBJ whole genome shotgun (WGS) entry which is preliminary data.</text>
</comment>
<dbReference type="EMBL" id="MGGL01000011">
    <property type="protein sequence ID" value="OGM26492.1"/>
    <property type="molecule type" value="Genomic_DNA"/>
</dbReference>
<gene>
    <name evidence="1" type="ORF">A2628_03055</name>
</gene>
<evidence type="ECO:0000313" key="2">
    <source>
        <dbReference type="Proteomes" id="UP000179221"/>
    </source>
</evidence>
<evidence type="ECO:0000313" key="1">
    <source>
        <dbReference type="EMBL" id="OGM26492.1"/>
    </source>
</evidence>
<dbReference type="Proteomes" id="UP000179221">
    <property type="component" value="Unassembled WGS sequence"/>
</dbReference>
<dbReference type="AlphaFoldDB" id="A0A1F7YGV6"/>
<reference evidence="1 2" key="1">
    <citation type="journal article" date="2016" name="Nat. Commun.">
        <title>Thousands of microbial genomes shed light on interconnected biogeochemical processes in an aquifer system.</title>
        <authorList>
            <person name="Anantharaman K."/>
            <person name="Brown C.T."/>
            <person name="Hug L.A."/>
            <person name="Sharon I."/>
            <person name="Castelle C.J."/>
            <person name="Probst A.J."/>
            <person name="Thomas B.C."/>
            <person name="Singh A."/>
            <person name="Wilkins M.J."/>
            <person name="Karaoz U."/>
            <person name="Brodie E.L."/>
            <person name="Williams K.H."/>
            <person name="Hubbard S.S."/>
            <person name="Banfield J.F."/>
        </authorList>
    </citation>
    <scope>NUCLEOTIDE SEQUENCE [LARGE SCALE GENOMIC DNA]</scope>
</reference>
<accession>A0A1F7YGV6</accession>